<evidence type="ECO:0000256" key="5">
    <source>
        <dbReference type="ARBA" id="ARBA00022553"/>
    </source>
</evidence>
<comment type="function">
    <text evidence="13">Mg(2+)-dependent phosphatase that catalyzes the hydrolysis of the 1-position phosphate from inositol 1,4-bisphosphate and inositol 1,3,4-trisphosphate and participates in inositol phosphate metabolism.</text>
</comment>
<keyword evidence="17" id="KW-1185">Reference proteome</keyword>
<feature type="binding site" evidence="15">
    <location>
        <position position="392"/>
    </location>
    <ligand>
        <name>Mg(2+)</name>
        <dbReference type="ChEBI" id="CHEBI:18420"/>
        <label>1</label>
        <note>catalytic</note>
    </ligand>
</feature>
<comment type="catalytic activity">
    <reaction evidence="11">
        <text>1D-myo-inositol 1,4-bisphosphate + H2O = 1D-myo-inositol 4-phosphate + phosphate</text>
        <dbReference type="Rhea" id="RHEA:15553"/>
        <dbReference type="ChEBI" id="CHEBI:15377"/>
        <dbReference type="ChEBI" id="CHEBI:43474"/>
        <dbReference type="ChEBI" id="CHEBI:58282"/>
        <dbReference type="ChEBI" id="CHEBI:58469"/>
        <dbReference type="EC" id="3.1.3.57"/>
    </reaction>
    <physiologicalReaction direction="left-to-right" evidence="11">
        <dbReference type="Rhea" id="RHEA:15554"/>
    </physiologicalReaction>
</comment>
<evidence type="ECO:0000256" key="7">
    <source>
        <dbReference type="ARBA" id="ARBA00022723"/>
    </source>
</evidence>
<dbReference type="InterPro" id="IPR020550">
    <property type="entry name" value="Inositol_monophosphatase_CS"/>
</dbReference>
<evidence type="ECO:0000256" key="8">
    <source>
        <dbReference type="ARBA" id="ARBA00022801"/>
    </source>
</evidence>
<dbReference type="PROSITE" id="PS00629">
    <property type="entry name" value="IMP_1"/>
    <property type="match status" value="1"/>
</dbReference>
<dbReference type="Pfam" id="PF00459">
    <property type="entry name" value="Inositol_P"/>
    <property type="match status" value="1"/>
</dbReference>
<dbReference type="GO" id="GO:0046872">
    <property type="term" value="F:metal ion binding"/>
    <property type="evidence" value="ECO:0007669"/>
    <property type="project" value="UniProtKB-KW"/>
</dbReference>
<evidence type="ECO:0000256" key="1">
    <source>
        <dbReference type="ARBA" id="ARBA00001946"/>
    </source>
</evidence>
<evidence type="ECO:0000256" key="9">
    <source>
        <dbReference type="ARBA" id="ARBA00022842"/>
    </source>
</evidence>
<comment type="catalytic activity">
    <reaction evidence="10">
        <text>1D-myo-inositol 1,3,4-trisphosphate + H2O = 1D-myo-inositol 3,4-bisphosphate + phosphate</text>
        <dbReference type="Rhea" id="RHEA:70319"/>
        <dbReference type="ChEBI" id="CHEBI:15377"/>
        <dbReference type="ChEBI" id="CHEBI:43474"/>
        <dbReference type="ChEBI" id="CHEBI:58414"/>
        <dbReference type="ChEBI" id="CHEBI:83241"/>
    </reaction>
    <physiologicalReaction direction="left-to-right" evidence="10">
        <dbReference type="Rhea" id="RHEA:70320"/>
    </physiologicalReaction>
</comment>
<dbReference type="FunFam" id="4.10.460.10:FF:000001">
    <property type="entry name" value="Inositol polyphosphate 1-phosphatase"/>
    <property type="match status" value="1"/>
</dbReference>
<comment type="cofactor">
    <cofactor evidence="1 15">
        <name>Mg(2+)</name>
        <dbReference type="ChEBI" id="CHEBI:18420"/>
    </cofactor>
</comment>
<evidence type="ECO:0000256" key="4">
    <source>
        <dbReference type="ARBA" id="ARBA00011245"/>
    </source>
</evidence>
<protein>
    <recommendedName>
        <fullName evidence="14">Inositol polyphosphate 1-phosphatase</fullName>
        <ecNumber evidence="12">3.1.3.57</ecNumber>
    </recommendedName>
</protein>
<feature type="binding site" evidence="15">
    <location>
        <position position="147"/>
    </location>
    <ligand>
        <name>Mg(2+)</name>
        <dbReference type="ChEBI" id="CHEBI:18420"/>
        <label>1</label>
        <note>catalytic</note>
    </ligand>
</feature>
<dbReference type="EC" id="3.1.3.57" evidence="12"/>
<gene>
    <name evidence="16" type="ORF">NDU88_003754</name>
</gene>
<evidence type="ECO:0000256" key="11">
    <source>
        <dbReference type="ARBA" id="ARBA00044478"/>
    </source>
</evidence>
<dbReference type="Proteomes" id="UP001066276">
    <property type="component" value="Chromosome 3_1"/>
</dbReference>
<dbReference type="InterPro" id="IPR044897">
    <property type="entry name" value="INPP1_dom_1"/>
</dbReference>
<evidence type="ECO:0000256" key="6">
    <source>
        <dbReference type="ARBA" id="ARBA00022671"/>
    </source>
</evidence>
<dbReference type="InterPro" id="IPR020583">
    <property type="entry name" value="Inositol_monoP_metal-BS"/>
</dbReference>
<evidence type="ECO:0000256" key="3">
    <source>
        <dbReference type="ARBA" id="ARBA00009759"/>
    </source>
</evidence>
<evidence type="ECO:0000256" key="15">
    <source>
        <dbReference type="PIRSR" id="PIRSR600760-2"/>
    </source>
</evidence>
<comment type="caution">
    <text evidence="16">The sequence shown here is derived from an EMBL/GenBank/DDBJ whole genome shotgun (WGS) entry which is preliminary data.</text>
</comment>
<evidence type="ECO:0000313" key="17">
    <source>
        <dbReference type="Proteomes" id="UP001066276"/>
    </source>
</evidence>
<evidence type="ECO:0000256" key="10">
    <source>
        <dbReference type="ARBA" id="ARBA00044465"/>
    </source>
</evidence>
<name>A0AAV7UF51_PLEWA</name>
<evidence type="ECO:0000256" key="12">
    <source>
        <dbReference type="ARBA" id="ARBA00044519"/>
    </source>
</evidence>
<dbReference type="InterPro" id="IPR000760">
    <property type="entry name" value="Inositol_monophosphatase-like"/>
</dbReference>
<keyword evidence="9 15" id="KW-0460">Magnesium</keyword>
<dbReference type="InterPro" id="IPR050725">
    <property type="entry name" value="CysQ/Inositol_MonoPase"/>
</dbReference>
<comment type="pathway">
    <text evidence="2">Signal transduction; phosphatidylinositol signaling pathway.</text>
</comment>
<dbReference type="Gene3D" id="3.30.540.10">
    <property type="entry name" value="Fructose-1,6-Bisphosphatase, subunit A, domain 1"/>
    <property type="match status" value="1"/>
</dbReference>
<dbReference type="EMBL" id="JANPWB010000005">
    <property type="protein sequence ID" value="KAJ1186975.1"/>
    <property type="molecule type" value="Genomic_DNA"/>
</dbReference>
<sequence length="472" mass="51884">MSSPERVNVAFMASEEDRLSQSGMAKGHRPAASLNLILPSPGHWGAPGRSQQHGQREAVATPLVPATPRRPWQLAYLERKGTPTSQIEQHKLEESLFQLLIEEKKEGEKNKKFVTDFKTLTDVLVQEVIKHDIGKKFPGLEKNIDGEESNEFTNELGEKVIVKVCPTEQETAVLLSVVLDGNEAASRALAKVVHQDIAFEDPALDKVDVDIPQSIMGIWVDPIDSTYQYIKGLSDVKPHHGIFPTGLQCVTILIGVYDINTGLPLMGVVNQPFTTQDPNTLSWKGQCYWGISYLNANFHSLPQPTFPGTNDNKPNGDCPKMLGKGSGDMQTKVHRFSVVTSTGEAEEIRTALSDICKESLYFAAGAGYKSLCVILGLADVYIFSDDTTFKWDSCAPHAVLMSLGGGMVDWKTCVAKIRQGQNAQNLPQVLYNVEVEGATGADRWANKGGIVAYRSKKHLEDLLNLLVRKLTV</sequence>
<dbReference type="GO" id="GO:0046854">
    <property type="term" value="P:phosphatidylinositol phosphate biosynthetic process"/>
    <property type="evidence" value="ECO:0007669"/>
    <property type="project" value="InterPro"/>
</dbReference>
<dbReference type="Gene3D" id="3.40.190.80">
    <property type="match status" value="1"/>
</dbReference>
<dbReference type="PROSITE" id="PS00630">
    <property type="entry name" value="IMP_2"/>
    <property type="match status" value="1"/>
</dbReference>
<feature type="binding site" evidence="15">
    <location>
        <position position="223"/>
    </location>
    <ligand>
        <name>Mg(2+)</name>
        <dbReference type="ChEBI" id="CHEBI:18420"/>
        <label>1</label>
        <note>catalytic</note>
    </ligand>
</feature>
<dbReference type="Gene3D" id="4.10.460.10">
    <property type="entry name" value="Inositol Polyphosphate 1-phosphatase, domain 1"/>
    <property type="match status" value="1"/>
</dbReference>
<evidence type="ECO:0000256" key="13">
    <source>
        <dbReference type="ARBA" id="ARBA00059706"/>
    </source>
</evidence>
<keyword evidence="6" id="KW-0452">Lithium</keyword>
<comment type="similarity">
    <text evidence="3">Belongs to the inositol monophosphatase superfamily.</text>
</comment>
<keyword evidence="8" id="KW-0378">Hydrolase</keyword>
<reference evidence="16" key="1">
    <citation type="journal article" date="2022" name="bioRxiv">
        <title>Sequencing and chromosome-scale assembly of the giantPleurodeles waltlgenome.</title>
        <authorList>
            <person name="Brown T."/>
            <person name="Elewa A."/>
            <person name="Iarovenko S."/>
            <person name="Subramanian E."/>
            <person name="Araus A.J."/>
            <person name="Petzold A."/>
            <person name="Susuki M."/>
            <person name="Suzuki K.-i.T."/>
            <person name="Hayashi T."/>
            <person name="Toyoda A."/>
            <person name="Oliveira C."/>
            <person name="Osipova E."/>
            <person name="Leigh N.D."/>
            <person name="Simon A."/>
            <person name="Yun M.H."/>
        </authorList>
    </citation>
    <scope>NUCLEOTIDE SEQUENCE</scope>
    <source>
        <strain evidence="16">20211129_DDA</strain>
        <tissue evidence="16">Liver</tissue>
    </source>
</reference>
<keyword evidence="5" id="KW-0597">Phosphoprotein</keyword>
<dbReference type="SUPFAM" id="SSF56655">
    <property type="entry name" value="Carbohydrate phosphatase"/>
    <property type="match status" value="1"/>
</dbReference>
<accession>A0AAV7UF51</accession>
<comment type="subunit">
    <text evidence="4">Monomer.</text>
</comment>
<dbReference type="PANTHER" id="PTHR43028:SF3">
    <property type="entry name" value="INOSITOL POLYPHOSPHATE 1-PHOSPHATASE"/>
    <property type="match status" value="1"/>
</dbReference>
<feature type="binding site" evidence="15">
    <location>
        <position position="221"/>
    </location>
    <ligand>
        <name>Mg(2+)</name>
        <dbReference type="ChEBI" id="CHEBI:18420"/>
        <label>1</label>
        <note>catalytic</note>
    </ligand>
</feature>
<dbReference type="GO" id="GO:0004441">
    <property type="term" value="F:inositol-1,4-bisphosphate 1-phosphatase activity"/>
    <property type="evidence" value="ECO:0007669"/>
    <property type="project" value="UniProtKB-EC"/>
</dbReference>
<evidence type="ECO:0000256" key="2">
    <source>
        <dbReference type="ARBA" id="ARBA00004847"/>
    </source>
</evidence>
<evidence type="ECO:0000313" key="16">
    <source>
        <dbReference type="EMBL" id="KAJ1186975.1"/>
    </source>
</evidence>
<dbReference type="AlphaFoldDB" id="A0AAV7UF51"/>
<keyword evidence="7 15" id="KW-0479">Metal-binding</keyword>
<organism evidence="16 17">
    <name type="scientific">Pleurodeles waltl</name>
    <name type="common">Iberian ribbed newt</name>
    <dbReference type="NCBI Taxonomy" id="8319"/>
    <lineage>
        <taxon>Eukaryota</taxon>
        <taxon>Metazoa</taxon>
        <taxon>Chordata</taxon>
        <taxon>Craniata</taxon>
        <taxon>Vertebrata</taxon>
        <taxon>Euteleostomi</taxon>
        <taxon>Amphibia</taxon>
        <taxon>Batrachia</taxon>
        <taxon>Caudata</taxon>
        <taxon>Salamandroidea</taxon>
        <taxon>Salamandridae</taxon>
        <taxon>Pleurodelinae</taxon>
        <taxon>Pleurodeles</taxon>
    </lineage>
</organism>
<evidence type="ECO:0000256" key="14">
    <source>
        <dbReference type="ARBA" id="ARBA00070066"/>
    </source>
</evidence>
<proteinExistence type="inferred from homology"/>
<dbReference type="PANTHER" id="PTHR43028">
    <property type="entry name" value="3'(2'),5'-BISPHOSPHATE NUCLEOTIDASE 1"/>
    <property type="match status" value="1"/>
</dbReference>
<dbReference type="FunFam" id="3.40.190.80:FF:000015">
    <property type="entry name" value="Inositol polyphosphate 1-phosphatase"/>
    <property type="match status" value="1"/>
</dbReference>
<feature type="binding site" evidence="15">
    <location>
        <position position="224"/>
    </location>
    <ligand>
        <name>Mg(2+)</name>
        <dbReference type="ChEBI" id="CHEBI:18420"/>
        <label>1</label>
        <note>catalytic</note>
    </ligand>
</feature>